<dbReference type="AlphaFoldDB" id="A0A482SY84"/>
<comment type="caution">
    <text evidence="5">The sequence shown here is derived from an EMBL/GenBank/DDBJ whole genome shotgun (WGS) entry which is preliminary data.</text>
</comment>
<dbReference type="CDD" id="cd00293">
    <property type="entry name" value="USP-like"/>
    <property type="match status" value="1"/>
</dbReference>
<evidence type="ECO:0000256" key="1">
    <source>
        <dbReference type="ARBA" id="ARBA00008791"/>
    </source>
</evidence>
<dbReference type="Proteomes" id="UP000294028">
    <property type="component" value="Unassembled WGS sequence"/>
</dbReference>
<dbReference type="Pfam" id="PF00582">
    <property type="entry name" value="Usp"/>
    <property type="match status" value="1"/>
</dbReference>
<keyword evidence="3" id="KW-0067">ATP-binding</keyword>
<gene>
    <name evidence="5" type="ORF">ELS19_19015</name>
</gene>
<evidence type="ECO:0000256" key="3">
    <source>
        <dbReference type="ARBA" id="ARBA00022840"/>
    </source>
</evidence>
<dbReference type="RefSeq" id="WP_129786507.1">
    <property type="nucleotide sequence ID" value="NZ_RZHH01000003.1"/>
</dbReference>
<dbReference type="InterPro" id="IPR006015">
    <property type="entry name" value="Universal_stress_UspA"/>
</dbReference>
<evidence type="ECO:0000313" key="6">
    <source>
        <dbReference type="Proteomes" id="UP000294028"/>
    </source>
</evidence>
<proteinExistence type="inferred from homology"/>
<evidence type="ECO:0000256" key="2">
    <source>
        <dbReference type="ARBA" id="ARBA00022741"/>
    </source>
</evidence>
<dbReference type="EMBL" id="RZHH01000003">
    <property type="protein sequence ID" value="RYJ08588.1"/>
    <property type="molecule type" value="Genomic_DNA"/>
</dbReference>
<accession>A0A482SY84</accession>
<sequence length="261" mass="27976">MTEDAIIAGEELTVLVPVRILEGEQVPAALMDVLSSVSVVLLGYHVIPEQTAPEQARTQFGEQARSELDDVAEAFRNAGGDVEARVVFTGDATQTFERIAVEEKADAILLLNPAPSVERIFVALSEGINTERIAELTSALAAGTDVTVTLFHVATSEDERAAGEQLLDKTARILSEKGVATDDIEREVAVSDAPVQLLSDVASEDSDLVVLGESRPTVRELVFGEPSERMAERTLAPILVVRRLPALTAEEDDAETANDES</sequence>
<dbReference type="Gene3D" id="3.40.50.620">
    <property type="entry name" value="HUPs"/>
    <property type="match status" value="2"/>
</dbReference>
<dbReference type="SUPFAM" id="SSF52402">
    <property type="entry name" value="Adenine nucleotide alpha hydrolases-like"/>
    <property type="match status" value="1"/>
</dbReference>
<comment type="similarity">
    <text evidence="1">Belongs to the universal stress protein A family.</text>
</comment>
<name>A0A482SY84_9EURY</name>
<dbReference type="PANTHER" id="PTHR46268:SF27">
    <property type="entry name" value="UNIVERSAL STRESS PROTEIN RV2623"/>
    <property type="match status" value="1"/>
</dbReference>
<dbReference type="GO" id="GO:0005524">
    <property type="term" value="F:ATP binding"/>
    <property type="evidence" value="ECO:0007669"/>
    <property type="project" value="UniProtKB-KW"/>
</dbReference>
<dbReference type="PANTHER" id="PTHR46268">
    <property type="entry name" value="STRESS RESPONSE PROTEIN NHAX"/>
    <property type="match status" value="1"/>
</dbReference>
<keyword evidence="2" id="KW-0547">Nucleotide-binding</keyword>
<evidence type="ECO:0000313" key="5">
    <source>
        <dbReference type="EMBL" id="RYJ08588.1"/>
    </source>
</evidence>
<dbReference type="InterPro" id="IPR014729">
    <property type="entry name" value="Rossmann-like_a/b/a_fold"/>
</dbReference>
<dbReference type="InterPro" id="IPR006016">
    <property type="entry name" value="UspA"/>
</dbReference>
<protein>
    <submittedName>
        <fullName evidence="5">Universal stress protein</fullName>
    </submittedName>
</protein>
<feature type="domain" description="UspA" evidence="4">
    <location>
        <begin position="118"/>
        <end position="242"/>
    </location>
</feature>
<dbReference type="PRINTS" id="PR01438">
    <property type="entry name" value="UNVRSLSTRESS"/>
</dbReference>
<organism evidence="5 6">
    <name type="scientific">Halogeometricum borinquense</name>
    <dbReference type="NCBI Taxonomy" id="60847"/>
    <lineage>
        <taxon>Archaea</taxon>
        <taxon>Methanobacteriati</taxon>
        <taxon>Methanobacteriota</taxon>
        <taxon>Stenosarchaea group</taxon>
        <taxon>Halobacteria</taxon>
        <taxon>Halobacteriales</taxon>
        <taxon>Haloferacaceae</taxon>
        <taxon>Halogeometricum</taxon>
    </lineage>
</organism>
<reference evidence="5 6" key="1">
    <citation type="submission" date="2018-12" db="EMBL/GenBank/DDBJ databases">
        <title>Genome analysis provides insights into bioremediation potentialities of Halogeometricum borinquense strain N11.</title>
        <authorList>
            <person name="Najjari A."/>
            <person name="Youssef N."/>
            <person name="Fhoula I."/>
            <person name="Ben Dhia O."/>
            <person name="Mahjoubi M."/>
            <person name="Ouzari H.I."/>
            <person name="Cherif A."/>
        </authorList>
    </citation>
    <scope>NUCLEOTIDE SEQUENCE [LARGE SCALE GENOMIC DNA]</scope>
    <source>
        <strain evidence="5 6">N11</strain>
    </source>
</reference>
<evidence type="ECO:0000259" key="4">
    <source>
        <dbReference type="Pfam" id="PF00582"/>
    </source>
</evidence>